<dbReference type="OrthoDB" id="9770043at2"/>
<feature type="domain" description="Glucose/Sorbosone dehydrogenase" evidence="2">
    <location>
        <begin position="135"/>
        <end position="387"/>
    </location>
</feature>
<evidence type="ECO:0000313" key="5">
    <source>
        <dbReference type="Proteomes" id="UP000243207"/>
    </source>
</evidence>
<dbReference type="STRING" id="487184.SAMN05216421_1155"/>
<dbReference type="AlphaFoldDB" id="A0A1H1QK18"/>
<dbReference type="Gene3D" id="2.120.10.30">
    <property type="entry name" value="TolB, C-terminal domain"/>
    <property type="match status" value="1"/>
</dbReference>
<keyword evidence="1" id="KW-0732">Signal</keyword>
<name>A0A1H1QK18_9GAMM</name>
<evidence type="ECO:0000259" key="2">
    <source>
        <dbReference type="Pfam" id="PF07995"/>
    </source>
</evidence>
<protein>
    <submittedName>
        <fullName evidence="4">Raf kinase inhibitor-like protein, YbhB/YbcL family</fullName>
    </submittedName>
</protein>
<dbReference type="SUPFAM" id="SSF49777">
    <property type="entry name" value="PEBP-like"/>
    <property type="match status" value="1"/>
</dbReference>
<organism evidence="4 5">
    <name type="scientific">Halopseudomonas xinjiangensis</name>
    <dbReference type="NCBI Taxonomy" id="487184"/>
    <lineage>
        <taxon>Bacteria</taxon>
        <taxon>Pseudomonadati</taxon>
        <taxon>Pseudomonadota</taxon>
        <taxon>Gammaproteobacteria</taxon>
        <taxon>Pseudomonadales</taxon>
        <taxon>Pseudomonadaceae</taxon>
        <taxon>Halopseudomonas</taxon>
    </lineage>
</organism>
<dbReference type="RefSeq" id="WP_093392253.1">
    <property type="nucleotide sequence ID" value="NZ_LT629736.1"/>
</dbReference>
<feature type="signal peptide" evidence="1">
    <location>
        <begin position="1"/>
        <end position="20"/>
    </location>
</feature>
<dbReference type="PANTHER" id="PTHR33546">
    <property type="entry name" value="LARGE, MULTIFUNCTIONAL SECRETED PROTEIN-RELATED"/>
    <property type="match status" value="1"/>
</dbReference>
<gene>
    <name evidence="4" type="ORF">SAMN05216421_1155</name>
</gene>
<evidence type="ECO:0000256" key="1">
    <source>
        <dbReference type="SAM" id="SignalP"/>
    </source>
</evidence>
<dbReference type="CDD" id="cd00865">
    <property type="entry name" value="PEBP_bact_arch"/>
    <property type="match status" value="1"/>
</dbReference>
<dbReference type="InterPro" id="IPR008914">
    <property type="entry name" value="PEBP"/>
</dbReference>
<evidence type="ECO:0000259" key="3">
    <source>
        <dbReference type="Pfam" id="PF23500"/>
    </source>
</evidence>
<dbReference type="Gene3D" id="3.90.280.10">
    <property type="entry name" value="PEBP-like"/>
    <property type="match status" value="1"/>
</dbReference>
<sequence>MKALRPLFVLPLVASGTALAQDPVQEQVERLKASDVEVVGHVLQPGEASQTVSQLRMPAGFTITRFAEDLVNPRMIAVSDDGTVYVTRQEMGDVLMLRDTDGDGEADEQRVVANRPNMHGIAIDGNTVYLVTIKNLYRTSIQEDGSFAPLERLLDDLPDAGQHPNRTLVVGPDKALYLSVGSTCNSCSEDNPENATMLQVKSDGSARKVFASGLRNTIGFGFEPETGRLYGFDHGTDWLGDNVQHEELNLIREGQRYGWPYIYDDGKPNPADEPPGGITHDQWARRSVNPVALYVPHAAPMQMAFYSGEQFPEEYRGDAFVAMRGSWNRKPPSGYEIVRVRFESGRPVAFQPFVTGFLNQDGDQWKQSARLAGLAQAGDGSLLVSDDKGGIIYRISYSPEAAQSAEPVELTPTNAEGAWVGMLDDQQLNREQRPPASNKLATELLQHDGPDLQLSSSDFGQDASIPQEHVAEGDDISPELSWNAGPEGTRSYVVIMEDPDAPTASPFVHWLLYDLPEDTTELSSGVPGMPRLPHLDGALQGQNDRGTLGYYGPRPPKGDNPHRYHFHVFALNSKLNLPFGVGRTRLLESMRDKVLASGTLIGTYQR</sequence>
<dbReference type="Pfam" id="PF23500">
    <property type="entry name" value="DUF7133"/>
    <property type="match status" value="1"/>
</dbReference>
<dbReference type="EMBL" id="LT629736">
    <property type="protein sequence ID" value="SDS23745.1"/>
    <property type="molecule type" value="Genomic_DNA"/>
</dbReference>
<accession>A0A1H1QK18</accession>
<dbReference type="InterPro" id="IPR036610">
    <property type="entry name" value="PEBP-like_sf"/>
</dbReference>
<dbReference type="InterPro" id="IPR011042">
    <property type="entry name" value="6-blade_b-propeller_TolB-like"/>
</dbReference>
<dbReference type="InterPro" id="IPR005247">
    <property type="entry name" value="YbhB_YbcL/LppC-like"/>
</dbReference>
<dbReference type="Proteomes" id="UP000243207">
    <property type="component" value="Chromosome I"/>
</dbReference>
<feature type="domain" description="DUF7133" evidence="3">
    <location>
        <begin position="64"/>
        <end position="112"/>
    </location>
</feature>
<keyword evidence="5" id="KW-1185">Reference proteome</keyword>
<reference evidence="5" key="1">
    <citation type="submission" date="2016-10" db="EMBL/GenBank/DDBJ databases">
        <authorList>
            <person name="Varghese N."/>
            <person name="Submissions S."/>
        </authorList>
    </citation>
    <scope>NUCLEOTIDE SEQUENCE [LARGE SCALE GENOMIC DNA]</scope>
    <source>
        <strain evidence="5">NRRL B-51270</strain>
    </source>
</reference>
<dbReference type="Pfam" id="PF07995">
    <property type="entry name" value="GSDH"/>
    <property type="match status" value="1"/>
</dbReference>
<feature type="chain" id="PRO_5009257826" evidence="1">
    <location>
        <begin position="21"/>
        <end position="606"/>
    </location>
</feature>
<dbReference type="Pfam" id="PF01161">
    <property type="entry name" value="PBP"/>
    <property type="match status" value="1"/>
</dbReference>
<dbReference type="InterPro" id="IPR011041">
    <property type="entry name" value="Quinoprot_gluc/sorb_DH_b-prop"/>
</dbReference>
<dbReference type="PANTHER" id="PTHR33546:SF1">
    <property type="entry name" value="LARGE, MULTIFUNCTIONAL SECRETED PROTEIN"/>
    <property type="match status" value="1"/>
</dbReference>
<proteinExistence type="predicted"/>
<dbReference type="NCBIfam" id="TIGR00481">
    <property type="entry name" value="YbhB/YbcL family Raf kinase inhibitor-like protein"/>
    <property type="match status" value="1"/>
</dbReference>
<dbReference type="InterPro" id="IPR055557">
    <property type="entry name" value="DUF7133"/>
</dbReference>
<dbReference type="SUPFAM" id="SSF50952">
    <property type="entry name" value="Soluble quinoprotein glucose dehydrogenase"/>
    <property type="match status" value="1"/>
</dbReference>
<dbReference type="InterPro" id="IPR012938">
    <property type="entry name" value="Glc/Sorbosone_DH"/>
</dbReference>
<evidence type="ECO:0000313" key="4">
    <source>
        <dbReference type="EMBL" id="SDS23745.1"/>
    </source>
</evidence>